<keyword evidence="2" id="KW-0175">Coiled coil</keyword>
<sequence>MIPFKQKHEPVNLPELGEAALPEPAAAAPVPSAGSRRKRLWELKHQHHCPVIGTCLPLDLLRRLAARAKILGPNMSDFSLHTQAVGFAEQRNPFAELMQQELERRYNLTIQRFRPARDGDAIYRLWREAVASGQVADALWAAWTHPRCDTETAQRIYGDIHMLSHQAGAAHQADVNRLKQLEAENAALKAELQAQREKGGQRLAEKIQEAELLKRQLAEMEVFACEREALAVRVVELEARCRELEGADGGQKARADALALRLVSAEDRTNAAEARVRDLTRQLEESRRDLVAAEQAMESWLLLDGAPEGDACALSAACGRECASGKDGAEAAMPRLEGRSVLCVGGRPGLVETYRRLVERLGGRFAHHDGGLEDNPRFLDGVLSAADAVICQAGCISHGAYWKLKDHCKRTGKPCVYLKGAGVSSFVRGISEVAEGAVE</sequence>
<feature type="coiled-coil region" evidence="2">
    <location>
        <begin position="227"/>
        <end position="296"/>
    </location>
</feature>
<dbReference type="InterPro" id="IPR016772">
    <property type="entry name" value="UCP020408"/>
</dbReference>
<name>A0ABY0IKH3_9RHOO</name>
<comment type="similarity">
    <text evidence="1">Belongs to the UPF0751 family.</text>
</comment>
<dbReference type="Proteomes" id="UP000292136">
    <property type="component" value="Unassembled WGS sequence"/>
</dbReference>
<dbReference type="Pfam" id="PF10087">
    <property type="entry name" value="DUF2325"/>
    <property type="match status" value="1"/>
</dbReference>
<protein>
    <submittedName>
        <fullName evidence="3">Uncharacterized protein DUF2325</fullName>
    </submittedName>
</protein>
<evidence type="ECO:0000256" key="2">
    <source>
        <dbReference type="SAM" id="Coils"/>
    </source>
</evidence>
<evidence type="ECO:0000313" key="3">
    <source>
        <dbReference type="EMBL" id="RZT75689.1"/>
    </source>
</evidence>
<reference evidence="3 4" key="1">
    <citation type="submission" date="2019-02" db="EMBL/GenBank/DDBJ databases">
        <title>Genomic Encyclopedia of Type Strains, Phase IV (KMG-IV): sequencing the most valuable type-strain genomes for metagenomic binning, comparative biology and taxonomic classification.</title>
        <authorList>
            <person name="Goeker M."/>
        </authorList>
    </citation>
    <scope>NUCLEOTIDE SEQUENCE [LARGE SCALE GENOMIC DNA]</scope>
    <source>
        <strain evidence="3 4">DSM 21223</strain>
    </source>
</reference>
<gene>
    <name evidence="3" type="ORF">EV678_2875</name>
</gene>
<organism evidence="3 4">
    <name type="scientific">Azospira oryzae</name>
    <dbReference type="NCBI Taxonomy" id="146939"/>
    <lineage>
        <taxon>Bacteria</taxon>
        <taxon>Pseudomonadati</taxon>
        <taxon>Pseudomonadota</taxon>
        <taxon>Betaproteobacteria</taxon>
        <taxon>Rhodocyclales</taxon>
        <taxon>Rhodocyclaceae</taxon>
        <taxon>Azospira</taxon>
    </lineage>
</organism>
<proteinExistence type="inferred from homology"/>
<feature type="coiled-coil region" evidence="2">
    <location>
        <begin position="171"/>
        <end position="198"/>
    </location>
</feature>
<dbReference type="RefSeq" id="WP_130460019.1">
    <property type="nucleotide sequence ID" value="NZ_SHKM01000003.1"/>
</dbReference>
<accession>A0ABY0IKH3</accession>
<evidence type="ECO:0000313" key="4">
    <source>
        <dbReference type="Proteomes" id="UP000292136"/>
    </source>
</evidence>
<keyword evidence="4" id="KW-1185">Reference proteome</keyword>
<comment type="caution">
    <text evidence="3">The sequence shown here is derived from an EMBL/GenBank/DDBJ whole genome shotgun (WGS) entry which is preliminary data.</text>
</comment>
<dbReference type="EMBL" id="SHKM01000003">
    <property type="protein sequence ID" value="RZT75689.1"/>
    <property type="molecule type" value="Genomic_DNA"/>
</dbReference>
<evidence type="ECO:0000256" key="1">
    <source>
        <dbReference type="ARBA" id="ARBA00007189"/>
    </source>
</evidence>